<dbReference type="Proteomes" id="UP000000466">
    <property type="component" value="Chromosome"/>
</dbReference>
<dbReference type="PANTHER" id="PTHR44858:SF1">
    <property type="entry name" value="UDP-N-ACETYLGLUCOSAMINE--PEPTIDE N-ACETYLGLUCOSAMINYLTRANSFERASE SPINDLY-RELATED"/>
    <property type="match status" value="1"/>
</dbReference>
<dbReference type="SMART" id="SM00028">
    <property type="entry name" value="TPR"/>
    <property type="match status" value="3"/>
</dbReference>
<dbReference type="InterPro" id="IPR050498">
    <property type="entry name" value="Ycf3"/>
</dbReference>
<proteinExistence type="predicted"/>
<dbReference type="eggNOG" id="COG0457">
    <property type="taxonomic scope" value="Bacteria"/>
</dbReference>
<feature type="repeat" description="TPR" evidence="3">
    <location>
        <begin position="244"/>
        <end position="277"/>
    </location>
</feature>
<keyword evidence="1" id="KW-0677">Repeat</keyword>
<organism evidence="4 5">
    <name type="scientific">Simiduia agarivorans (strain DSM 21679 / JCM 13881 / BCRC 17597 / SA1)</name>
    <dbReference type="NCBI Taxonomy" id="1117647"/>
    <lineage>
        <taxon>Bacteria</taxon>
        <taxon>Pseudomonadati</taxon>
        <taxon>Pseudomonadota</taxon>
        <taxon>Gammaproteobacteria</taxon>
        <taxon>Cellvibrionales</taxon>
        <taxon>Cellvibrionaceae</taxon>
        <taxon>Simiduia</taxon>
    </lineage>
</organism>
<dbReference type="STRING" id="1117647.M5M_17405"/>
<evidence type="ECO:0000256" key="2">
    <source>
        <dbReference type="ARBA" id="ARBA00022803"/>
    </source>
</evidence>
<dbReference type="SUPFAM" id="SSF48452">
    <property type="entry name" value="TPR-like"/>
    <property type="match status" value="1"/>
</dbReference>
<keyword evidence="5" id="KW-1185">Reference proteome</keyword>
<reference evidence="4 5" key="1">
    <citation type="journal article" date="2013" name="Genome Announc.">
        <title>Complete genome sequence of Simiduia agarivorans SA1(T), a marine bacterium able to degrade a variety of polysaccharides.</title>
        <authorList>
            <person name="Lin S.Y."/>
            <person name="Shieh W.Y."/>
            <person name="Chen J.S."/>
            <person name="Tang S.L."/>
        </authorList>
    </citation>
    <scope>NUCLEOTIDE SEQUENCE [LARGE SCALE GENOMIC DNA]</scope>
    <source>
        <strain evidence="5">DSM 21679 / JCM 13881 / BCRC 17597 / SA1</strain>
    </source>
</reference>
<protein>
    <submittedName>
        <fullName evidence="4">TPR domain-containing protein</fullName>
    </submittedName>
</protein>
<name>K4KN53_SIMAS</name>
<dbReference type="PANTHER" id="PTHR44858">
    <property type="entry name" value="TETRATRICOPEPTIDE REPEAT PROTEIN 6"/>
    <property type="match status" value="1"/>
</dbReference>
<evidence type="ECO:0000256" key="1">
    <source>
        <dbReference type="ARBA" id="ARBA00022737"/>
    </source>
</evidence>
<dbReference type="RefSeq" id="WP_015048762.1">
    <property type="nucleotide sequence ID" value="NZ_ATUQ01000001.1"/>
</dbReference>
<evidence type="ECO:0000313" key="5">
    <source>
        <dbReference type="Proteomes" id="UP000000466"/>
    </source>
</evidence>
<gene>
    <name evidence="4" type="ordered locus">M5M_17405</name>
</gene>
<evidence type="ECO:0000313" key="4">
    <source>
        <dbReference type="EMBL" id="AFV00610.1"/>
    </source>
</evidence>
<accession>K4KN53</accession>
<dbReference type="AlphaFoldDB" id="K4KN53"/>
<dbReference type="Gene3D" id="1.25.40.10">
    <property type="entry name" value="Tetratricopeptide repeat domain"/>
    <property type="match status" value="2"/>
</dbReference>
<sequence length="407" mass="46416">MTCDVLKRYDLSLCPRWWRFLLLTALLLALGGCVTLHIEQPDQKIIAQAVSGALIPGFERRDIPSADTVSRLNDNMRSFVDEWAPASMTTNDKVKSLLRGLISSQGRAIQYRSDITLDAESTFEQAVANCLSFSILYASMAESAGLRVAFNKVEVPPLWGLREDSLTLTSYQHVNVIVEHLGYDQVVDINMQEYSVDYPQKRISKEKIIALFYNNNAVNAMDTGDYGLAMSYYRAGLALDWSASEIWNNLGVLHMRINEYDVAVELFKMALSLNTRELSAATNLVRVYQYRGEKEEADKVLRAVQGYQKNNPYFYYRMSVKKLDERNFNEALADINKAVKLLKDHRFYYVRSRVLQAMGGYEESMQSLELAIQVATSEYYRLYYLSEKEKFNARAEEGRAGVGSELL</sequence>
<dbReference type="InterPro" id="IPR019734">
    <property type="entry name" value="TPR_rpt"/>
</dbReference>
<evidence type="ECO:0000256" key="3">
    <source>
        <dbReference type="PROSITE-ProRule" id="PRU00339"/>
    </source>
</evidence>
<dbReference type="HOGENOM" id="CLU_056368_1_0_6"/>
<keyword evidence="2 3" id="KW-0802">TPR repeat</keyword>
<dbReference type="InterPro" id="IPR011990">
    <property type="entry name" value="TPR-like_helical_dom_sf"/>
</dbReference>
<dbReference type="EMBL" id="CP003746">
    <property type="protein sequence ID" value="AFV00610.1"/>
    <property type="molecule type" value="Genomic_DNA"/>
</dbReference>
<dbReference type="PROSITE" id="PS51257">
    <property type="entry name" value="PROKAR_LIPOPROTEIN"/>
    <property type="match status" value="1"/>
</dbReference>
<dbReference type="PROSITE" id="PS50005">
    <property type="entry name" value="TPR"/>
    <property type="match status" value="1"/>
</dbReference>
<dbReference type="PROSITE" id="PS50293">
    <property type="entry name" value="TPR_REGION"/>
    <property type="match status" value="1"/>
</dbReference>
<dbReference type="Pfam" id="PF13181">
    <property type="entry name" value="TPR_8"/>
    <property type="match status" value="1"/>
</dbReference>
<dbReference type="KEGG" id="saga:M5M_17405"/>
<dbReference type="Pfam" id="PF13176">
    <property type="entry name" value="TPR_7"/>
    <property type="match status" value="1"/>
</dbReference>
<dbReference type="OrthoDB" id="5801251at2"/>